<evidence type="ECO:0000313" key="1">
    <source>
        <dbReference type="EMBL" id="EKY27238.1"/>
    </source>
</evidence>
<dbReference type="PATRIC" id="fig|545697.3.peg.1468"/>
<sequence>MEKKIEENKGNIVLENRQKMTLTGVLEVISFDDEKIFLNTKLGNLTIKGSDLKMNKLDVQNGDIIIMGNISYIVYSGKDIKKEKQSLIEKLFK</sequence>
<dbReference type="GO" id="GO:0030435">
    <property type="term" value="P:sporulation resulting in formation of a cellular spore"/>
    <property type="evidence" value="ECO:0007669"/>
    <property type="project" value="InterPro"/>
</dbReference>
<dbReference type="Pfam" id="PF07873">
    <property type="entry name" value="YabP"/>
    <property type="match status" value="1"/>
</dbReference>
<reference evidence="1 2" key="1">
    <citation type="submission" date="2012-05" db="EMBL/GenBank/DDBJ databases">
        <authorList>
            <person name="Weinstock G."/>
            <person name="Sodergren E."/>
            <person name="Lobos E.A."/>
            <person name="Fulton L."/>
            <person name="Fulton R."/>
            <person name="Courtney L."/>
            <person name="Fronick C."/>
            <person name="O'Laughlin M."/>
            <person name="Godfrey J."/>
            <person name="Wilson R.M."/>
            <person name="Miner T."/>
            <person name="Farmer C."/>
            <person name="Delehaunty K."/>
            <person name="Cordes M."/>
            <person name="Minx P."/>
            <person name="Tomlinson C."/>
            <person name="Chen J."/>
            <person name="Wollam A."/>
            <person name="Pepin K.H."/>
            <person name="Bhonagiri V."/>
            <person name="Zhang X."/>
            <person name="Suruliraj S."/>
            <person name="Warren W."/>
            <person name="Mitreva M."/>
            <person name="Mardis E.R."/>
            <person name="Wilson R.K."/>
        </authorList>
    </citation>
    <scope>NUCLEOTIDE SEQUENCE [LARGE SCALE GENOMIC DNA]</scope>
    <source>
        <strain evidence="1 2">DSM 1785</strain>
    </source>
</reference>
<dbReference type="eggNOG" id="ENOG5032YWW">
    <property type="taxonomic scope" value="Bacteria"/>
</dbReference>
<accession>L1QGY6</accession>
<dbReference type="PIRSF" id="PIRSF011576">
    <property type="entry name" value="YabP"/>
    <property type="match status" value="1"/>
</dbReference>
<gene>
    <name evidence="1" type="ORF">HMPREF0216_01490</name>
</gene>
<dbReference type="Gene3D" id="2.60.40.2000">
    <property type="match status" value="1"/>
</dbReference>
<keyword evidence="2" id="KW-1185">Reference proteome</keyword>
<dbReference type="EMBL" id="AMEZ01000041">
    <property type="protein sequence ID" value="EKY27238.1"/>
    <property type="molecule type" value="Genomic_DNA"/>
</dbReference>
<protein>
    <submittedName>
        <fullName evidence="1">Sporulation protein YabP</fullName>
    </submittedName>
</protein>
<dbReference type="RefSeq" id="WP_005212843.1">
    <property type="nucleotide sequence ID" value="NZ_KB291633.1"/>
</dbReference>
<dbReference type="Proteomes" id="UP000010420">
    <property type="component" value="Unassembled WGS sequence"/>
</dbReference>
<dbReference type="OrthoDB" id="9795125at2"/>
<organism evidence="1 2">
    <name type="scientific">Clostridium celatum DSM 1785</name>
    <dbReference type="NCBI Taxonomy" id="545697"/>
    <lineage>
        <taxon>Bacteria</taxon>
        <taxon>Bacillati</taxon>
        <taxon>Bacillota</taxon>
        <taxon>Clostridia</taxon>
        <taxon>Eubacteriales</taxon>
        <taxon>Clostridiaceae</taxon>
        <taxon>Clostridium</taxon>
    </lineage>
</organism>
<dbReference type="InterPro" id="IPR022476">
    <property type="entry name" value="Spore_YabP/YqfC"/>
</dbReference>
<dbReference type="HOGENOM" id="CLU_168343_3_0_9"/>
<dbReference type="InterPro" id="IPR012504">
    <property type="entry name" value="Spore_YabP"/>
</dbReference>
<proteinExistence type="predicted"/>
<dbReference type="STRING" id="545697.HMPREF0216_01490"/>
<dbReference type="NCBIfam" id="TIGR02892">
    <property type="entry name" value="spore_yabP"/>
    <property type="match status" value="1"/>
</dbReference>
<comment type="caution">
    <text evidence="1">The sequence shown here is derived from an EMBL/GenBank/DDBJ whole genome shotgun (WGS) entry which is preliminary data.</text>
</comment>
<name>L1QGY6_9CLOT</name>
<dbReference type="AlphaFoldDB" id="L1QGY6"/>
<evidence type="ECO:0000313" key="2">
    <source>
        <dbReference type="Proteomes" id="UP000010420"/>
    </source>
</evidence>
<dbReference type="InterPro" id="IPR038705">
    <property type="entry name" value="YabP_sf"/>
</dbReference>